<keyword evidence="1" id="KW-0575">Peroxidase</keyword>
<dbReference type="GO" id="GO:0004601">
    <property type="term" value="F:peroxidase activity"/>
    <property type="evidence" value="ECO:0007669"/>
    <property type="project" value="UniProtKB-KW"/>
</dbReference>
<evidence type="ECO:0000313" key="2">
    <source>
        <dbReference type="Proteomes" id="UP001225316"/>
    </source>
</evidence>
<dbReference type="Proteomes" id="UP001225316">
    <property type="component" value="Unassembled WGS sequence"/>
</dbReference>
<comment type="caution">
    <text evidence="1">The sequence shown here is derived from an EMBL/GenBank/DDBJ whole genome shotgun (WGS) entry which is preliminary data.</text>
</comment>
<dbReference type="InterPro" id="IPR036102">
    <property type="entry name" value="OsmC/Ohrsf"/>
</dbReference>
<dbReference type="PANTHER" id="PTHR39624:SF2">
    <property type="entry name" value="OSMC-LIKE PROTEIN"/>
    <property type="match status" value="1"/>
</dbReference>
<dbReference type="PANTHER" id="PTHR39624">
    <property type="entry name" value="PROTEIN INVOLVED IN RIMO-MEDIATED BETA-METHYLTHIOLATION OF RIBOSOMAL PROTEIN S12 YCAO"/>
    <property type="match status" value="1"/>
</dbReference>
<dbReference type="SUPFAM" id="SSF82784">
    <property type="entry name" value="OsmC-like"/>
    <property type="match status" value="1"/>
</dbReference>
<dbReference type="EC" id="1.11.1.-" evidence="1"/>
<dbReference type="InterPro" id="IPR003718">
    <property type="entry name" value="OsmC/Ohr_fam"/>
</dbReference>
<name>A0ABU1B0Z9_9BACT</name>
<keyword evidence="2" id="KW-1185">Reference proteome</keyword>
<reference evidence="1 2" key="1">
    <citation type="submission" date="2023-04" db="EMBL/GenBank/DDBJ databases">
        <title>A novel bacteria isolated from coastal sediment.</title>
        <authorList>
            <person name="Liu X.-J."/>
            <person name="Du Z.-J."/>
        </authorList>
    </citation>
    <scope>NUCLEOTIDE SEQUENCE [LARGE SCALE GENOMIC DNA]</scope>
    <source>
        <strain evidence="1 2">SDUM461003</strain>
    </source>
</reference>
<keyword evidence="1" id="KW-0560">Oxidoreductase</keyword>
<accession>A0ABU1B0Z9</accession>
<organism evidence="1 2">
    <name type="scientific">Thalassobacterium maritimum</name>
    <dbReference type="NCBI Taxonomy" id="3041265"/>
    <lineage>
        <taxon>Bacteria</taxon>
        <taxon>Pseudomonadati</taxon>
        <taxon>Verrucomicrobiota</taxon>
        <taxon>Opitutia</taxon>
        <taxon>Puniceicoccales</taxon>
        <taxon>Coraliomargaritaceae</taxon>
        <taxon>Thalassobacterium</taxon>
    </lineage>
</organism>
<evidence type="ECO:0000313" key="1">
    <source>
        <dbReference type="EMBL" id="MDQ8209032.1"/>
    </source>
</evidence>
<dbReference type="RefSeq" id="WP_308951801.1">
    <property type="nucleotide sequence ID" value="NZ_JARXHW010000049.1"/>
</dbReference>
<sequence>MTVKYEGALRCKVSHEPSGQSFNTDAPIDNNGKGEAASPTDLCAAALGSCMATIIGMQMEKLGFDLTGMRIEVNKEMSNYKPRRIIKLSTEIWLPGKFDDITKRKIINAAKGCPVHHSLSSEIDKPVLIHWQ</sequence>
<dbReference type="Pfam" id="PF02566">
    <property type="entry name" value="OsmC"/>
    <property type="match status" value="1"/>
</dbReference>
<gene>
    <name evidence="1" type="ORF">QEH52_16020</name>
</gene>
<dbReference type="Gene3D" id="3.30.300.20">
    <property type="match status" value="1"/>
</dbReference>
<dbReference type="InterPro" id="IPR015946">
    <property type="entry name" value="KH_dom-like_a/b"/>
</dbReference>
<protein>
    <submittedName>
        <fullName evidence="1">OsmC family protein</fullName>
        <ecNumber evidence="1">1.11.1.-</ecNumber>
    </submittedName>
</protein>
<proteinExistence type="predicted"/>
<dbReference type="EMBL" id="JARXHW010000049">
    <property type="protein sequence ID" value="MDQ8209032.1"/>
    <property type="molecule type" value="Genomic_DNA"/>
</dbReference>